<keyword evidence="2" id="KW-1185">Reference proteome</keyword>
<gene>
    <name evidence="1" type="ORF">HPB47_009750</name>
</gene>
<dbReference type="Proteomes" id="UP000805193">
    <property type="component" value="Unassembled WGS sequence"/>
</dbReference>
<name>A0AC60P191_IXOPE</name>
<accession>A0AC60P191</accession>
<dbReference type="EMBL" id="JABSTQ010011292">
    <property type="protein sequence ID" value="KAG0413097.1"/>
    <property type="molecule type" value="Genomic_DNA"/>
</dbReference>
<proteinExistence type="predicted"/>
<comment type="caution">
    <text evidence="1">The sequence shown here is derived from an EMBL/GenBank/DDBJ whole genome shotgun (WGS) entry which is preliminary data.</text>
</comment>
<organism evidence="1 2">
    <name type="scientific">Ixodes persulcatus</name>
    <name type="common">Taiga tick</name>
    <dbReference type="NCBI Taxonomy" id="34615"/>
    <lineage>
        <taxon>Eukaryota</taxon>
        <taxon>Metazoa</taxon>
        <taxon>Ecdysozoa</taxon>
        <taxon>Arthropoda</taxon>
        <taxon>Chelicerata</taxon>
        <taxon>Arachnida</taxon>
        <taxon>Acari</taxon>
        <taxon>Parasitiformes</taxon>
        <taxon>Ixodida</taxon>
        <taxon>Ixodoidea</taxon>
        <taxon>Ixodidae</taxon>
        <taxon>Ixodinae</taxon>
        <taxon>Ixodes</taxon>
    </lineage>
</organism>
<sequence length="194" mass="21739">MYNAYAGDSPESDRQGFSTRNPGIEVVDARRIGQSKTIQITFFGKKLPSQIIYQRGVFRVRPFRGQHEVCFNCRRVGYRANVCYKPKMLLRRCCGENHPPPAQGEQPTCQPTCIVGHNTGSRNCKFRLIKKNQQAASHANLTPNQKDSHSTLAGHQSRSNQTPGTGCYRKRRQPEPGRLQLLPATGKVSKQGEA</sequence>
<evidence type="ECO:0000313" key="1">
    <source>
        <dbReference type="EMBL" id="KAG0413097.1"/>
    </source>
</evidence>
<reference evidence="1 2" key="1">
    <citation type="journal article" date="2020" name="Cell">
        <title>Large-Scale Comparative Analyses of Tick Genomes Elucidate Their Genetic Diversity and Vector Capacities.</title>
        <authorList>
            <consortium name="Tick Genome and Microbiome Consortium (TIGMIC)"/>
            <person name="Jia N."/>
            <person name="Wang J."/>
            <person name="Shi W."/>
            <person name="Du L."/>
            <person name="Sun Y."/>
            <person name="Zhan W."/>
            <person name="Jiang J.F."/>
            <person name="Wang Q."/>
            <person name="Zhang B."/>
            <person name="Ji P."/>
            <person name="Bell-Sakyi L."/>
            <person name="Cui X.M."/>
            <person name="Yuan T.T."/>
            <person name="Jiang B.G."/>
            <person name="Yang W.F."/>
            <person name="Lam T.T."/>
            <person name="Chang Q.C."/>
            <person name="Ding S.J."/>
            <person name="Wang X.J."/>
            <person name="Zhu J.G."/>
            <person name="Ruan X.D."/>
            <person name="Zhao L."/>
            <person name="Wei J.T."/>
            <person name="Ye R.Z."/>
            <person name="Que T.C."/>
            <person name="Du C.H."/>
            <person name="Zhou Y.H."/>
            <person name="Cheng J.X."/>
            <person name="Dai P.F."/>
            <person name="Guo W.B."/>
            <person name="Han X.H."/>
            <person name="Huang E.J."/>
            <person name="Li L.F."/>
            <person name="Wei W."/>
            <person name="Gao Y.C."/>
            <person name="Liu J.Z."/>
            <person name="Shao H.Z."/>
            <person name="Wang X."/>
            <person name="Wang C.C."/>
            <person name="Yang T.C."/>
            <person name="Huo Q.B."/>
            <person name="Li W."/>
            <person name="Chen H.Y."/>
            <person name="Chen S.E."/>
            <person name="Zhou L.G."/>
            <person name="Ni X.B."/>
            <person name="Tian J.H."/>
            <person name="Sheng Y."/>
            <person name="Liu T."/>
            <person name="Pan Y.S."/>
            <person name="Xia L.Y."/>
            <person name="Li J."/>
            <person name="Zhao F."/>
            <person name="Cao W.C."/>
        </authorList>
    </citation>
    <scope>NUCLEOTIDE SEQUENCE [LARGE SCALE GENOMIC DNA]</scope>
    <source>
        <strain evidence="1">Iper-2018</strain>
    </source>
</reference>
<evidence type="ECO:0000313" key="2">
    <source>
        <dbReference type="Proteomes" id="UP000805193"/>
    </source>
</evidence>
<protein>
    <submittedName>
        <fullName evidence="1">Uncharacterized protein</fullName>
    </submittedName>
</protein>